<name>A0A7Z0EB16_9MICC</name>
<dbReference type="PANTHER" id="PTHR34980:SF2">
    <property type="entry name" value="INNER MEMBRANE PROTEIN YHAH-RELATED"/>
    <property type="match status" value="1"/>
</dbReference>
<organism evidence="2 3">
    <name type="scientific">Nesterenkonia sandarakina</name>
    <dbReference type="NCBI Taxonomy" id="272918"/>
    <lineage>
        <taxon>Bacteria</taxon>
        <taxon>Bacillati</taxon>
        <taxon>Actinomycetota</taxon>
        <taxon>Actinomycetes</taxon>
        <taxon>Micrococcales</taxon>
        <taxon>Micrococcaceae</taxon>
        <taxon>Nesterenkonia</taxon>
    </lineage>
</organism>
<dbReference type="InterPro" id="IPR036259">
    <property type="entry name" value="MFS_trans_sf"/>
</dbReference>
<feature type="transmembrane region" description="Helical" evidence="1">
    <location>
        <begin position="45"/>
        <end position="71"/>
    </location>
</feature>
<feature type="transmembrane region" description="Helical" evidence="1">
    <location>
        <begin position="133"/>
        <end position="153"/>
    </location>
</feature>
<protein>
    <submittedName>
        <fullName evidence="2">Uncharacterized membrane protein YhaH (DUF805 family)</fullName>
    </submittedName>
</protein>
<dbReference type="RefSeq" id="WP_179442261.1">
    <property type="nucleotide sequence ID" value="NZ_BAAALK010000002.1"/>
</dbReference>
<accession>A0A7Z0EB16</accession>
<sequence length="170" mass="18559">MTYSDVGVPRTGLSQPLYGAGMGQAISRFFKKYARFKGYASRSEYWWVALAQFVLYMVLGGIYGVVFASLMENSPNMDTYNTGMSAGFEAEGGAAVALMAVSLVNLAVALALLIPTLALIWRRLHDAGFPGPFYFLGFIPVVGPILLLVLLAIPTRQEKHQTIWADPTND</sequence>
<dbReference type="PANTHER" id="PTHR34980">
    <property type="entry name" value="INNER MEMBRANE PROTEIN-RELATED-RELATED"/>
    <property type="match status" value="1"/>
</dbReference>
<gene>
    <name evidence="2" type="ORF">HNR11_002131</name>
</gene>
<dbReference type="Proteomes" id="UP000560069">
    <property type="component" value="Unassembled WGS sequence"/>
</dbReference>
<evidence type="ECO:0000313" key="3">
    <source>
        <dbReference type="Proteomes" id="UP000560069"/>
    </source>
</evidence>
<proteinExistence type="predicted"/>
<keyword evidence="1" id="KW-0472">Membrane</keyword>
<feature type="transmembrane region" description="Helical" evidence="1">
    <location>
        <begin position="92"/>
        <end position="121"/>
    </location>
</feature>
<dbReference type="EMBL" id="JACCFQ010000001">
    <property type="protein sequence ID" value="NYJ17597.1"/>
    <property type="molecule type" value="Genomic_DNA"/>
</dbReference>
<dbReference type="SUPFAM" id="SSF103473">
    <property type="entry name" value="MFS general substrate transporter"/>
    <property type="match status" value="1"/>
</dbReference>
<reference evidence="2 3" key="1">
    <citation type="submission" date="2020-07" db="EMBL/GenBank/DDBJ databases">
        <title>Sequencing the genomes of 1000 actinobacteria strains.</title>
        <authorList>
            <person name="Klenk H.-P."/>
        </authorList>
    </citation>
    <scope>NUCLEOTIDE SEQUENCE [LARGE SCALE GENOMIC DNA]</scope>
    <source>
        <strain evidence="2 3">DSM 15664</strain>
    </source>
</reference>
<keyword evidence="3" id="KW-1185">Reference proteome</keyword>
<evidence type="ECO:0000313" key="2">
    <source>
        <dbReference type="EMBL" id="NYJ17597.1"/>
    </source>
</evidence>
<dbReference type="AlphaFoldDB" id="A0A7Z0EB16"/>
<keyword evidence="1" id="KW-0812">Transmembrane</keyword>
<dbReference type="GO" id="GO:0005886">
    <property type="term" value="C:plasma membrane"/>
    <property type="evidence" value="ECO:0007669"/>
    <property type="project" value="TreeGrafter"/>
</dbReference>
<comment type="caution">
    <text evidence="2">The sequence shown here is derived from an EMBL/GenBank/DDBJ whole genome shotgun (WGS) entry which is preliminary data.</text>
</comment>
<dbReference type="Pfam" id="PF05656">
    <property type="entry name" value="DUF805"/>
    <property type="match status" value="1"/>
</dbReference>
<keyword evidence="1" id="KW-1133">Transmembrane helix</keyword>
<evidence type="ECO:0000256" key="1">
    <source>
        <dbReference type="SAM" id="Phobius"/>
    </source>
</evidence>
<dbReference type="InterPro" id="IPR008523">
    <property type="entry name" value="DUF805"/>
</dbReference>